<dbReference type="FunFam" id="1.10.10.10:FF:000367">
    <property type="entry name" value="Heat stress transcription factor A-8"/>
    <property type="match status" value="1"/>
</dbReference>
<proteinExistence type="evidence at transcript level"/>
<comment type="subunit">
    <text evidence="2">Homotrimer.</text>
</comment>
<keyword evidence="3" id="KW-0597">Phosphoprotein</keyword>
<evidence type="ECO:0000256" key="6">
    <source>
        <dbReference type="ARBA" id="ARBA00023125"/>
    </source>
</evidence>
<dbReference type="EMBL" id="HQ858724">
    <property type="protein sequence ID" value="ADX60136.1"/>
    <property type="molecule type" value="mRNA"/>
</dbReference>
<protein>
    <submittedName>
        <fullName evidence="13">HSF transcription factor</fullName>
    </submittedName>
</protein>
<comment type="similarity">
    <text evidence="10">Belongs to the HSF family. Class A subfamily.</text>
</comment>
<feature type="compositionally biased region" description="Polar residues" evidence="11">
    <location>
        <begin position="246"/>
        <end position="257"/>
    </location>
</feature>
<keyword evidence="6" id="KW-0238">DNA-binding</keyword>
<dbReference type="Pfam" id="PF00447">
    <property type="entry name" value="HSF_DNA-bind"/>
    <property type="match status" value="1"/>
</dbReference>
<dbReference type="PRINTS" id="PR00056">
    <property type="entry name" value="HSFDOMAIN"/>
</dbReference>
<keyword evidence="5" id="KW-0346">Stress response</keyword>
<dbReference type="SUPFAM" id="SSF46785">
    <property type="entry name" value="Winged helix' DNA-binding domain"/>
    <property type="match status" value="1"/>
</dbReference>
<evidence type="ECO:0000256" key="5">
    <source>
        <dbReference type="ARBA" id="ARBA00023016"/>
    </source>
</evidence>
<comment type="function">
    <text evidence="9">Transcriptional regulator that specifically binds DNA of heat shock promoter elements (HSE).</text>
</comment>
<evidence type="ECO:0000256" key="4">
    <source>
        <dbReference type="ARBA" id="ARBA00023015"/>
    </source>
</evidence>
<evidence type="ECO:0000256" key="9">
    <source>
        <dbReference type="ARBA" id="ARBA00055032"/>
    </source>
</evidence>
<dbReference type="InterPro" id="IPR000232">
    <property type="entry name" value="HSF_DNA-bd"/>
</dbReference>
<evidence type="ECO:0000256" key="10">
    <source>
        <dbReference type="ARBA" id="ARBA00061350"/>
    </source>
</evidence>
<dbReference type="PROSITE" id="PS00434">
    <property type="entry name" value="HSF_DOMAIN"/>
    <property type="match status" value="1"/>
</dbReference>
<dbReference type="SMART" id="SM00415">
    <property type="entry name" value="HSF"/>
    <property type="match status" value="1"/>
</dbReference>
<evidence type="ECO:0000259" key="12">
    <source>
        <dbReference type="PROSITE" id="PS00434"/>
    </source>
</evidence>
<dbReference type="Gene3D" id="1.10.10.10">
    <property type="entry name" value="Winged helix-like DNA-binding domain superfamily/Winged helix DNA-binding domain"/>
    <property type="match status" value="1"/>
</dbReference>
<keyword evidence="8" id="KW-0539">Nucleus</keyword>
<accession>F1DJW6</accession>
<evidence type="ECO:0000256" key="8">
    <source>
        <dbReference type="ARBA" id="ARBA00023242"/>
    </source>
</evidence>
<dbReference type="GO" id="GO:0003700">
    <property type="term" value="F:DNA-binding transcription factor activity"/>
    <property type="evidence" value="ECO:0007669"/>
    <property type="project" value="InterPro"/>
</dbReference>
<dbReference type="GO" id="GO:0005634">
    <property type="term" value="C:nucleus"/>
    <property type="evidence" value="ECO:0007669"/>
    <property type="project" value="UniProtKB-SubCell"/>
</dbReference>
<comment type="subcellular location">
    <subcellularLocation>
        <location evidence="1">Nucleus</location>
    </subcellularLocation>
</comment>
<dbReference type="InterPro" id="IPR036388">
    <property type="entry name" value="WH-like_DNA-bd_sf"/>
</dbReference>
<evidence type="ECO:0000256" key="1">
    <source>
        <dbReference type="ARBA" id="ARBA00004123"/>
    </source>
</evidence>
<feature type="domain" description="HSF-type DNA-binding" evidence="12">
    <location>
        <begin position="185"/>
        <end position="209"/>
    </location>
</feature>
<dbReference type="InterPro" id="IPR036390">
    <property type="entry name" value="WH_DNA-bd_sf"/>
</dbReference>
<dbReference type="AlphaFoldDB" id="F1DJW6"/>
<evidence type="ECO:0000256" key="2">
    <source>
        <dbReference type="ARBA" id="ARBA00011233"/>
    </source>
</evidence>
<dbReference type="PANTHER" id="PTHR10015">
    <property type="entry name" value="HEAT SHOCK TRANSCRIPTION FACTOR"/>
    <property type="match status" value="1"/>
</dbReference>
<organism evidence="13">
    <name type="scientific">Zea mays</name>
    <name type="common">Maize</name>
    <dbReference type="NCBI Taxonomy" id="4577"/>
    <lineage>
        <taxon>Eukaryota</taxon>
        <taxon>Viridiplantae</taxon>
        <taxon>Streptophyta</taxon>
        <taxon>Embryophyta</taxon>
        <taxon>Tracheophyta</taxon>
        <taxon>Spermatophyta</taxon>
        <taxon>Magnoliopsida</taxon>
        <taxon>Liliopsida</taxon>
        <taxon>Poales</taxon>
        <taxon>Poaceae</taxon>
        <taxon>PACMAD clade</taxon>
        <taxon>Panicoideae</taxon>
        <taxon>Andropogonodae</taxon>
        <taxon>Andropogoneae</taxon>
        <taxon>Tripsacinae</taxon>
        <taxon>Zea</taxon>
    </lineage>
</organism>
<feature type="non-terminal residue" evidence="13">
    <location>
        <position position="466"/>
    </location>
</feature>
<evidence type="ECO:0000256" key="7">
    <source>
        <dbReference type="ARBA" id="ARBA00023163"/>
    </source>
</evidence>
<name>F1DJW6_MAIZE</name>
<evidence type="ECO:0000256" key="11">
    <source>
        <dbReference type="SAM" id="MobiDB-lite"/>
    </source>
</evidence>
<feature type="region of interest" description="Disordered" evidence="11">
    <location>
        <begin position="235"/>
        <end position="264"/>
    </location>
</feature>
<keyword evidence="7" id="KW-0804">Transcription</keyword>
<reference evidence="13" key="1">
    <citation type="journal article" date="2009" name="Plant Physiol.">
        <title>GRASSIUS: a platform for comparative regulatory genomics across the grasses.</title>
        <authorList>
            <person name="Yilmaz A."/>
            <person name="Nishiyama M.Y.Jr."/>
            <person name="Fuentes B.G."/>
            <person name="Souza G.M."/>
            <person name="Janies D."/>
            <person name="Gray J."/>
            <person name="Grotewold E."/>
        </authorList>
    </citation>
    <scope>NUCLEOTIDE SEQUENCE</scope>
</reference>
<dbReference type="PANTHER" id="PTHR10015:SF322">
    <property type="entry name" value="HEAT STRESS TRANSCRIPTION FACTOR A-7A"/>
    <property type="match status" value="1"/>
</dbReference>
<evidence type="ECO:0000313" key="13">
    <source>
        <dbReference type="EMBL" id="ADX60136.1"/>
    </source>
</evidence>
<keyword evidence="4" id="KW-0805">Transcription regulation</keyword>
<evidence type="ECO:0000256" key="3">
    <source>
        <dbReference type="ARBA" id="ARBA00022553"/>
    </source>
</evidence>
<feature type="region of interest" description="Disordered" evidence="11">
    <location>
        <begin position="52"/>
        <end position="93"/>
    </location>
</feature>
<dbReference type="ExpressionAtlas" id="F1DJW6">
    <property type="expression patterns" value="baseline and differential"/>
</dbReference>
<reference evidence="13" key="2">
    <citation type="submission" date="2011-01" db="EMBL/GenBank/DDBJ databases">
        <title>Maize Transcription Factor ORFeome Collection.</title>
        <authorList>
            <person name="Gray J."/>
            <person name="Li T."/>
            <person name="Grotewold E."/>
        </authorList>
    </citation>
    <scope>NUCLEOTIDE SEQUENCE</scope>
</reference>
<sequence>MRVQNASPEVSSRDHIQKKLQTVLFFFPKNFYNFRSIMALVVCSCLYKMPKPRTPSPRPPHRIATGPPRSQMASSSSCPLAPGTSGCKPRTTRTSGVGFGVEAMARSVAAVKLEPKPEPWAAEAEEGSSVVPRSMEGPPFPAPFVAKTYEMVSDAATDAVVSWAPCGAGNTFVVWDPQALATGILPRFFKHANFASFVRQLNVYGFRKVNPDRWEFANESFLAGQKHLLKSIRRRRASKPQVEASPRNSASACSGQPNKDPGVVESLKRDRAALRAEVITLRQQYSICKSQLVALEERILNNERDQQKAIAFFAKVLSNPAFVQQVLRNYARERELHGASKRQRLMENEGHRQGDLPLRGSTEAAFATGAAGVSVGTGSTNVGTAARQEESGSELNDQEVNSIWSDVWDELDLDLDAVPGAEMDRREADKGVAGFHDVEDLSGRPCGWGDEFSYLAEPMQFVEHYD</sequence>
<dbReference type="GO" id="GO:0009408">
    <property type="term" value="P:response to heat"/>
    <property type="evidence" value="ECO:0007669"/>
    <property type="project" value="UniProtKB-ARBA"/>
</dbReference>
<dbReference type="GO" id="GO:0043565">
    <property type="term" value="F:sequence-specific DNA binding"/>
    <property type="evidence" value="ECO:0007669"/>
    <property type="project" value="InterPro"/>
</dbReference>
<dbReference type="SMR" id="F1DJW6"/>